<evidence type="ECO:0000256" key="7">
    <source>
        <dbReference type="ARBA" id="ARBA00022697"/>
    </source>
</evidence>
<proteinExistence type="inferred from homology"/>
<evidence type="ECO:0000256" key="5">
    <source>
        <dbReference type="ARBA" id="ARBA00022605"/>
    </source>
</evidence>
<reference evidence="15 16" key="1">
    <citation type="submission" date="2019-06" db="EMBL/GenBank/DDBJ databases">
        <title>Sequencing the genomes of 1000 actinobacteria strains.</title>
        <authorList>
            <person name="Klenk H.-P."/>
        </authorList>
    </citation>
    <scope>NUCLEOTIDE SEQUENCE [LARGE SCALE GENOMIC DNA]</scope>
    <source>
        <strain evidence="15 16">DSM 45015</strain>
    </source>
</reference>
<evidence type="ECO:0000256" key="11">
    <source>
        <dbReference type="ARBA" id="ARBA00049375"/>
    </source>
</evidence>
<keyword evidence="10 13" id="KW-0067">ATP-binding</keyword>
<evidence type="ECO:0000256" key="9">
    <source>
        <dbReference type="ARBA" id="ARBA00022777"/>
    </source>
</evidence>
<dbReference type="EMBL" id="VFQC01000001">
    <property type="protein sequence ID" value="TQN32622.1"/>
    <property type="molecule type" value="Genomic_DNA"/>
</dbReference>
<keyword evidence="9 13" id="KW-0418">Kinase</keyword>
<keyword evidence="13" id="KW-0963">Cytoplasm</keyword>
<dbReference type="SUPFAM" id="SSF54211">
    <property type="entry name" value="Ribosomal protein S5 domain 2-like"/>
    <property type="match status" value="1"/>
</dbReference>
<evidence type="ECO:0000256" key="12">
    <source>
        <dbReference type="ARBA" id="ARBA00049954"/>
    </source>
</evidence>
<evidence type="ECO:0000256" key="3">
    <source>
        <dbReference type="ARBA" id="ARBA00012078"/>
    </source>
</evidence>
<comment type="caution">
    <text evidence="15">The sequence shown here is derived from an EMBL/GenBank/DDBJ whole genome shotgun (WGS) entry which is preliminary data.</text>
</comment>
<comment type="function">
    <text evidence="12 13">Catalyzes the ATP-dependent phosphorylation of L-homoserine to L-homoserine phosphate.</text>
</comment>
<dbReference type="InterPro" id="IPR006203">
    <property type="entry name" value="GHMP_knse_ATP-bd_CS"/>
</dbReference>
<comment type="catalytic activity">
    <reaction evidence="11 13">
        <text>L-homoserine + ATP = O-phospho-L-homoserine + ADP + H(+)</text>
        <dbReference type="Rhea" id="RHEA:13985"/>
        <dbReference type="ChEBI" id="CHEBI:15378"/>
        <dbReference type="ChEBI" id="CHEBI:30616"/>
        <dbReference type="ChEBI" id="CHEBI:57476"/>
        <dbReference type="ChEBI" id="CHEBI:57590"/>
        <dbReference type="ChEBI" id="CHEBI:456216"/>
        <dbReference type="EC" id="2.7.1.39"/>
    </reaction>
</comment>
<evidence type="ECO:0000313" key="16">
    <source>
        <dbReference type="Proteomes" id="UP000317422"/>
    </source>
</evidence>
<dbReference type="PROSITE" id="PS00627">
    <property type="entry name" value="GHMP_KINASES_ATP"/>
    <property type="match status" value="1"/>
</dbReference>
<dbReference type="SUPFAM" id="SSF55060">
    <property type="entry name" value="GHMP Kinase, C-terminal domain"/>
    <property type="match status" value="1"/>
</dbReference>
<dbReference type="OrthoDB" id="9769912at2"/>
<keyword evidence="6 13" id="KW-0808">Transferase</keyword>
<dbReference type="InterPro" id="IPR036554">
    <property type="entry name" value="GHMP_kinase_C_sf"/>
</dbReference>
<dbReference type="Gene3D" id="3.30.230.10">
    <property type="match status" value="1"/>
</dbReference>
<dbReference type="InterPro" id="IPR006204">
    <property type="entry name" value="GHMP_kinase_N_dom"/>
</dbReference>
<keyword evidence="16" id="KW-1185">Reference proteome</keyword>
<dbReference type="GO" id="GO:0009088">
    <property type="term" value="P:threonine biosynthetic process"/>
    <property type="evidence" value="ECO:0007669"/>
    <property type="project" value="UniProtKB-UniRule"/>
</dbReference>
<dbReference type="InterPro" id="IPR014721">
    <property type="entry name" value="Ribsml_uS5_D2-typ_fold_subgr"/>
</dbReference>
<evidence type="ECO:0000313" key="15">
    <source>
        <dbReference type="EMBL" id="TQN32622.1"/>
    </source>
</evidence>
<feature type="binding site" evidence="13">
    <location>
        <begin position="94"/>
        <end position="104"/>
    </location>
    <ligand>
        <name>ATP</name>
        <dbReference type="ChEBI" id="CHEBI:30616"/>
    </ligand>
</feature>
<dbReference type="AlphaFoldDB" id="A0A543NLD6"/>
<keyword evidence="7 13" id="KW-0791">Threonine biosynthesis</keyword>
<dbReference type="InterPro" id="IPR020568">
    <property type="entry name" value="Ribosomal_Su5_D2-typ_SF"/>
</dbReference>
<dbReference type="Pfam" id="PF00288">
    <property type="entry name" value="GHMP_kinases_N"/>
    <property type="match status" value="1"/>
</dbReference>
<dbReference type="GO" id="GO:0005737">
    <property type="term" value="C:cytoplasm"/>
    <property type="evidence" value="ECO:0007669"/>
    <property type="project" value="UniProtKB-SubCell"/>
</dbReference>
<dbReference type="GO" id="GO:0004413">
    <property type="term" value="F:homoserine kinase activity"/>
    <property type="evidence" value="ECO:0007669"/>
    <property type="project" value="UniProtKB-UniRule"/>
</dbReference>
<dbReference type="PANTHER" id="PTHR20861">
    <property type="entry name" value="HOMOSERINE/4-DIPHOSPHOCYTIDYL-2-C-METHYL-D-ERYTHRITOL KINASE"/>
    <property type="match status" value="1"/>
</dbReference>
<evidence type="ECO:0000256" key="6">
    <source>
        <dbReference type="ARBA" id="ARBA00022679"/>
    </source>
</evidence>
<dbReference type="RefSeq" id="WP_141924093.1">
    <property type="nucleotide sequence ID" value="NZ_VFQC01000001.1"/>
</dbReference>
<name>A0A543NLD6_9ACTN</name>
<dbReference type="EC" id="2.7.1.39" evidence="3 13"/>
<gene>
    <name evidence="13" type="primary">thrB</name>
    <name evidence="15" type="ORF">FHX37_2598</name>
</gene>
<evidence type="ECO:0000256" key="13">
    <source>
        <dbReference type="HAMAP-Rule" id="MF_00384"/>
    </source>
</evidence>
<evidence type="ECO:0000256" key="2">
    <source>
        <dbReference type="ARBA" id="ARBA00007370"/>
    </source>
</evidence>
<dbReference type="PIRSF" id="PIRSF000676">
    <property type="entry name" value="Homoser_kin"/>
    <property type="match status" value="1"/>
</dbReference>
<dbReference type="UniPathway" id="UPA00050">
    <property type="reaction ID" value="UER00064"/>
</dbReference>
<dbReference type="GO" id="GO:0005524">
    <property type="term" value="F:ATP binding"/>
    <property type="evidence" value="ECO:0007669"/>
    <property type="project" value="UniProtKB-UniRule"/>
</dbReference>
<accession>A0A543NLD6</accession>
<evidence type="ECO:0000256" key="10">
    <source>
        <dbReference type="ARBA" id="ARBA00022840"/>
    </source>
</evidence>
<dbReference type="PRINTS" id="PR00958">
    <property type="entry name" value="HOMSERKINASE"/>
</dbReference>
<dbReference type="Gene3D" id="3.30.70.890">
    <property type="entry name" value="GHMP kinase, C-terminal domain"/>
    <property type="match status" value="1"/>
</dbReference>
<evidence type="ECO:0000256" key="1">
    <source>
        <dbReference type="ARBA" id="ARBA00005015"/>
    </source>
</evidence>
<sequence length="327" mass="34787">MSQPFPSGVRVRTPATSANLGPGFDTFGLALGLYDEIEVEPREDGAVTVDLAGEGEDDVPRDGNHLVVRAIRAVFERAGREMPGLDVRCRNRVPHGRGLGSSASAIVGGVTAATVLLGEVDPADGRPDRDRVFQLAAGVEGHPDNVAPCVYGGFTLAWHEGERWRCLRVEPSLRLRPVVCVPNQRLSTEQARGLLPESVPHADAVFTAGRAALMTAAVSGRPELLLEATQDRLHESYRAPAMSQSAELARALRETARLPAVISGAGPTVLVFGWESAGGTGEERRIGDGLVDSVREVAGTSWHIRPLQTDPAGVWISSPRSSTCGEE</sequence>
<comment type="similarity">
    <text evidence="2 13">Belongs to the GHMP kinase family. Homoserine kinase subfamily.</text>
</comment>
<dbReference type="NCBIfam" id="TIGR00191">
    <property type="entry name" value="thrB"/>
    <property type="match status" value="1"/>
</dbReference>
<comment type="subcellular location">
    <subcellularLocation>
        <location evidence="13">Cytoplasm</location>
    </subcellularLocation>
</comment>
<keyword evidence="5 13" id="KW-0028">Amino-acid biosynthesis</keyword>
<dbReference type="HAMAP" id="MF_00384">
    <property type="entry name" value="Homoser_kinase"/>
    <property type="match status" value="1"/>
</dbReference>
<dbReference type="InterPro" id="IPR000870">
    <property type="entry name" value="Homoserine_kinase"/>
</dbReference>
<evidence type="ECO:0000256" key="4">
    <source>
        <dbReference type="ARBA" id="ARBA00017858"/>
    </source>
</evidence>
<evidence type="ECO:0000256" key="8">
    <source>
        <dbReference type="ARBA" id="ARBA00022741"/>
    </source>
</evidence>
<organism evidence="15 16">
    <name type="scientific">Haloactinospora alba</name>
    <dbReference type="NCBI Taxonomy" id="405555"/>
    <lineage>
        <taxon>Bacteria</taxon>
        <taxon>Bacillati</taxon>
        <taxon>Actinomycetota</taxon>
        <taxon>Actinomycetes</taxon>
        <taxon>Streptosporangiales</taxon>
        <taxon>Nocardiopsidaceae</taxon>
        <taxon>Haloactinospora</taxon>
    </lineage>
</organism>
<evidence type="ECO:0000259" key="14">
    <source>
        <dbReference type="Pfam" id="PF00288"/>
    </source>
</evidence>
<dbReference type="Proteomes" id="UP000317422">
    <property type="component" value="Unassembled WGS sequence"/>
</dbReference>
<dbReference type="PANTHER" id="PTHR20861:SF1">
    <property type="entry name" value="HOMOSERINE KINASE"/>
    <property type="match status" value="1"/>
</dbReference>
<comment type="pathway">
    <text evidence="1 13">Amino-acid biosynthesis; L-threonine biosynthesis; L-threonine from L-aspartate: step 4/5.</text>
</comment>
<keyword evidence="8 13" id="KW-0547">Nucleotide-binding</keyword>
<feature type="domain" description="GHMP kinase N-terminal" evidence="14">
    <location>
        <begin position="66"/>
        <end position="153"/>
    </location>
</feature>
<protein>
    <recommendedName>
        <fullName evidence="4 13">Homoserine kinase</fullName>
        <shortName evidence="13">HK</shortName>
        <shortName evidence="13">HSK</shortName>
        <ecNumber evidence="3 13">2.7.1.39</ecNumber>
    </recommendedName>
</protein>